<dbReference type="RefSeq" id="WP_196420318.1">
    <property type="nucleotide sequence ID" value="NZ_JADQTO010000040.1"/>
</dbReference>
<name>A0A931G542_9ACTN</name>
<gene>
    <name evidence="2" type="ORF">I4J89_44700</name>
</gene>
<evidence type="ECO:0000313" key="3">
    <source>
        <dbReference type="Proteomes" id="UP000598146"/>
    </source>
</evidence>
<dbReference type="Proteomes" id="UP000598146">
    <property type="component" value="Unassembled WGS sequence"/>
</dbReference>
<keyword evidence="3" id="KW-1185">Reference proteome</keyword>
<evidence type="ECO:0000313" key="2">
    <source>
        <dbReference type="EMBL" id="MBG0568546.1"/>
    </source>
</evidence>
<dbReference type="AlphaFoldDB" id="A0A931G542"/>
<feature type="transmembrane region" description="Helical" evidence="1">
    <location>
        <begin position="123"/>
        <end position="142"/>
    </location>
</feature>
<proteinExistence type="predicted"/>
<feature type="transmembrane region" description="Helical" evidence="1">
    <location>
        <begin position="92"/>
        <end position="111"/>
    </location>
</feature>
<keyword evidence="1" id="KW-1133">Transmembrane helix</keyword>
<organism evidence="2 3">
    <name type="scientific">Actinoplanes aureus</name>
    <dbReference type="NCBI Taxonomy" id="2792083"/>
    <lineage>
        <taxon>Bacteria</taxon>
        <taxon>Bacillati</taxon>
        <taxon>Actinomycetota</taxon>
        <taxon>Actinomycetes</taxon>
        <taxon>Micromonosporales</taxon>
        <taxon>Micromonosporaceae</taxon>
        <taxon>Actinoplanes</taxon>
    </lineage>
</organism>
<accession>A0A931G542</accession>
<evidence type="ECO:0000256" key="1">
    <source>
        <dbReference type="SAM" id="Phobius"/>
    </source>
</evidence>
<protein>
    <submittedName>
        <fullName evidence="2">Uncharacterized protein</fullName>
    </submittedName>
</protein>
<keyword evidence="1" id="KW-0812">Transmembrane</keyword>
<keyword evidence="1" id="KW-0472">Membrane</keyword>
<sequence length="151" mass="16600">MNARPPTDPWTTTFQARLPEQTCDQKKCELFAGQEREVHQEQKDYVDPTTYAEVRFEFRESVVHQGPPPSESAEVWFTAENGIGARASGRQAGHLLAVTGYAVTVAGIVWGPKAVVEMAGVALPGWVVLGVVLLQIGGLGWLGRKLMRRKL</sequence>
<dbReference type="EMBL" id="JADQTO010000040">
    <property type="protein sequence ID" value="MBG0568546.1"/>
    <property type="molecule type" value="Genomic_DNA"/>
</dbReference>
<comment type="caution">
    <text evidence="2">The sequence shown here is derived from an EMBL/GenBank/DDBJ whole genome shotgun (WGS) entry which is preliminary data.</text>
</comment>
<reference evidence="2" key="1">
    <citation type="submission" date="2020-11" db="EMBL/GenBank/DDBJ databases">
        <title>Isolation and identification of active actinomycetes.</title>
        <authorList>
            <person name="Sun X."/>
        </authorList>
    </citation>
    <scope>NUCLEOTIDE SEQUENCE</scope>
    <source>
        <strain evidence="2">NEAU-A11</strain>
    </source>
</reference>